<sequence length="197" mass="22038">MCVPPQVALVAISAGSSYIQYQQQKQQQKNEEARQIRQNEIARKNALQRYASEQLKIRQVAQQSSQKGLEATLKARKARAEFITTAGSSGIALSGSTNALLADFYRTESNYKASLARNLDINVSQFERNLEAIQFGQEAQSTYVQPPNPTLLFASAVGNVANTYYGIEMQKQNMGLMTNYEKRQLKKKQSNTVQTYA</sequence>
<evidence type="ECO:0008006" key="3">
    <source>
        <dbReference type="Google" id="ProtNLM"/>
    </source>
</evidence>
<organism evidence="1 2">
    <name type="scientific">uncultured phage_MedDCM-OCT-S30-C28</name>
    <dbReference type="NCBI Taxonomy" id="2741076"/>
    <lineage>
        <taxon>Viruses</taxon>
        <taxon>Duplodnaviria</taxon>
        <taxon>Heunggongvirae</taxon>
        <taxon>Uroviricota</taxon>
        <taxon>Caudoviricetes</taxon>
        <taxon>Autographivirales</taxon>
        <taxon>Fussvirus</taxon>
        <taxon>Fussvirus S30C28</taxon>
    </lineage>
</organism>
<name>A0A6S4P7T5_9CAUD</name>
<evidence type="ECO:0000313" key="1">
    <source>
        <dbReference type="EMBL" id="BAQ94221.1"/>
    </source>
</evidence>
<evidence type="ECO:0000313" key="2">
    <source>
        <dbReference type="Proteomes" id="UP000505267"/>
    </source>
</evidence>
<accession>A0A6S4P7T5</accession>
<dbReference type="KEGG" id="vg:55412520"/>
<dbReference type="Proteomes" id="UP000505267">
    <property type="component" value="Segment"/>
</dbReference>
<protein>
    <recommendedName>
        <fullName evidence="3">Internal virion protein</fullName>
    </recommendedName>
</protein>
<keyword evidence="2" id="KW-1185">Reference proteome</keyword>
<dbReference type="RefSeq" id="YP_009777763.1">
    <property type="nucleotide sequence ID" value="NC_047703.1"/>
</dbReference>
<dbReference type="GeneID" id="55412520"/>
<proteinExistence type="predicted"/>
<dbReference type="InterPro" id="IPR038996">
    <property type="entry name" value="Gp14"/>
</dbReference>
<reference evidence="1 2" key="1">
    <citation type="journal article" date="2013" name="PLoS Genet.">
        <title>Expanding the Marine Virosphere Using Metagenomics.</title>
        <authorList>
            <person name="Mizuno C.M."/>
            <person name="Rodriguez-Valera F."/>
            <person name="Kimes N.E."/>
            <person name="Ghai R."/>
        </authorList>
    </citation>
    <scope>NUCLEOTIDE SEQUENCE [LARGE SCALE GENOMIC DNA]</scope>
    <source>
        <strain evidence="1">UvMED-CGR-U-MedDCM-OCT-S30-C28</strain>
    </source>
</reference>
<dbReference type="Pfam" id="PF24072">
    <property type="entry name" value="T7_gp14"/>
    <property type="match status" value="1"/>
</dbReference>
<dbReference type="EMBL" id="AP013543">
    <property type="protein sequence ID" value="BAQ94221.1"/>
    <property type="molecule type" value="Genomic_DNA"/>
</dbReference>